<name>A0A510E6H4_9CREN</name>
<reference evidence="3 4" key="2">
    <citation type="journal article" date="2020" name="Int. J. Syst. Evol. Microbiol.">
        <title>Sulfuracidifex tepidarius gen. nov., sp. nov. and transfer of Sulfolobus metallicus Huber and Stetter 1992 to the genus Sulfuracidifex as Sulfuracidifex metallicus comb. nov.</title>
        <authorList>
            <person name="Itoh T."/>
            <person name="Miura T."/>
            <person name="Sakai H.D."/>
            <person name="Kato S."/>
            <person name="Ohkuma M."/>
            <person name="Takashina T."/>
        </authorList>
    </citation>
    <scope>NUCLEOTIDE SEQUENCE</scope>
    <source>
        <strain evidence="2 4">IC-006</strain>
        <strain evidence="3">IC-007</strain>
    </source>
</reference>
<keyword evidence="1" id="KW-0812">Transmembrane</keyword>
<reference evidence="5" key="1">
    <citation type="submission" date="2018-09" db="EMBL/GenBank/DDBJ databases">
        <title>Complete Genome Sequencing of Sulfolobus sp. JCM 16834.</title>
        <authorList>
            <person name="Kato S."/>
            <person name="Itoh T."/>
            <person name="Ohkuma M."/>
        </authorList>
    </citation>
    <scope>NUCLEOTIDE SEQUENCE [LARGE SCALE GENOMIC DNA]</scope>
    <source>
        <strain evidence="5">IC-007</strain>
    </source>
</reference>
<feature type="transmembrane region" description="Helical" evidence="1">
    <location>
        <begin position="6"/>
        <end position="31"/>
    </location>
</feature>
<dbReference type="OrthoDB" id="42245at2157"/>
<dbReference type="GeneID" id="41718489"/>
<proteinExistence type="predicted"/>
<dbReference type="EMBL" id="AP018930">
    <property type="protein sequence ID" value="BBG27610.1"/>
    <property type="molecule type" value="Genomic_DNA"/>
</dbReference>
<accession>A0A510DX70</accession>
<feature type="transmembrane region" description="Helical" evidence="1">
    <location>
        <begin position="149"/>
        <end position="172"/>
    </location>
</feature>
<keyword evidence="1" id="KW-1133">Transmembrane helix</keyword>
<dbReference type="RefSeq" id="WP_149528697.1">
    <property type="nucleotide sequence ID" value="NZ_AP018929.1"/>
</dbReference>
<dbReference type="STRING" id="1294262.GCA_001316085_02144"/>
<dbReference type="KEGG" id="step:IC006_2160"/>
<accession>A0A510E6H4</accession>
<evidence type="ECO:0000313" key="4">
    <source>
        <dbReference type="Proteomes" id="UP000322983"/>
    </source>
</evidence>
<dbReference type="Proteomes" id="UP000322983">
    <property type="component" value="Chromosome"/>
</dbReference>
<dbReference type="EMBL" id="AP018929">
    <property type="protein sequence ID" value="BBG24826.1"/>
    <property type="molecule type" value="Genomic_DNA"/>
</dbReference>
<organism evidence="3 5">
    <name type="scientific">Sulfuracidifex tepidarius</name>
    <dbReference type="NCBI Taxonomy" id="1294262"/>
    <lineage>
        <taxon>Archaea</taxon>
        <taxon>Thermoproteota</taxon>
        <taxon>Thermoprotei</taxon>
        <taxon>Sulfolobales</taxon>
        <taxon>Sulfolobaceae</taxon>
        <taxon>Sulfuracidifex</taxon>
    </lineage>
</organism>
<dbReference type="AlphaFoldDB" id="A0A510E6H4"/>
<sequence>MVPIAFALNVIHGFFGLIYYGTTTLFGVMIVPKLGKISAESVRELRNFLPGIVTLIQSSGIITIVFGAGQFLHYMIGYYKGGGMGEVYAILFGSGWGLSVLVGGVFGFIGLLIGGLVKRDMDRMMSLYRNILPDDEMLMQARKSLQRSSMIGTVFLTISVIFMLVAVTFLPLPS</sequence>
<evidence type="ECO:0000313" key="5">
    <source>
        <dbReference type="Proteomes" id="UP000325030"/>
    </source>
</evidence>
<feature type="transmembrane region" description="Helical" evidence="1">
    <location>
        <begin position="52"/>
        <end position="76"/>
    </location>
</feature>
<dbReference type="Proteomes" id="UP000325030">
    <property type="component" value="Chromosome"/>
</dbReference>
<keyword evidence="4" id="KW-1185">Reference proteome</keyword>
<gene>
    <name evidence="2" type="ORF">IC006_2160</name>
    <name evidence="3" type="ORF">IC007_2164</name>
</gene>
<keyword evidence="1" id="KW-0472">Membrane</keyword>
<evidence type="ECO:0000313" key="2">
    <source>
        <dbReference type="EMBL" id="BBG24826.1"/>
    </source>
</evidence>
<evidence type="ECO:0000256" key="1">
    <source>
        <dbReference type="SAM" id="Phobius"/>
    </source>
</evidence>
<evidence type="ECO:0000313" key="3">
    <source>
        <dbReference type="EMBL" id="BBG27610.1"/>
    </source>
</evidence>
<feature type="transmembrane region" description="Helical" evidence="1">
    <location>
        <begin position="96"/>
        <end position="117"/>
    </location>
</feature>
<protein>
    <submittedName>
        <fullName evidence="3">Uncharacterized protein</fullName>
    </submittedName>
</protein>